<dbReference type="InterPro" id="IPR036249">
    <property type="entry name" value="Thioredoxin-like_sf"/>
</dbReference>
<dbReference type="eggNOG" id="COG1393">
    <property type="taxonomic scope" value="Bacteria"/>
</dbReference>
<evidence type="ECO:0000256" key="4">
    <source>
        <dbReference type="PROSITE-ProRule" id="PRU01282"/>
    </source>
</evidence>
<dbReference type="GeneID" id="61895386"/>
<organism evidence="6 8">
    <name type="scientific">Xanthomonas fragariae</name>
    <dbReference type="NCBI Taxonomy" id="48664"/>
    <lineage>
        <taxon>Bacteria</taxon>
        <taxon>Pseudomonadati</taxon>
        <taxon>Pseudomonadota</taxon>
        <taxon>Gammaproteobacteria</taxon>
        <taxon>Lysobacterales</taxon>
        <taxon>Lysobacteraceae</taxon>
        <taxon>Xanthomonas</taxon>
    </lineage>
</organism>
<evidence type="ECO:0000256" key="2">
    <source>
        <dbReference type="ARBA" id="ARBA00022849"/>
    </source>
</evidence>
<dbReference type="PROSITE" id="PS51353">
    <property type="entry name" value="ARSC"/>
    <property type="match status" value="1"/>
</dbReference>
<dbReference type="EMBL" id="LT853882">
    <property type="protein sequence ID" value="SMR00313.1"/>
    <property type="molecule type" value="Genomic_DNA"/>
</dbReference>
<dbReference type="AlphaFoldDB" id="A0A1Y6HFZ8"/>
<comment type="similarity">
    <text evidence="1 4">Belongs to the ArsC family.</text>
</comment>
<dbReference type="EMBL" id="LT853885">
    <property type="protein sequence ID" value="SMR02241.1"/>
    <property type="molecule type" value="Genomic_DNA"/>
</dbReference>
<keyword evidence="3 5" id="KW-0560">Oxidoreductase</keyword>
<dbReference type="RefSeq" id="WP_002811937.1">
    <property type="nucleotide sequence ID" value="NZ_CP016830.1"/>
</dbReference>
<keyword evidence="2" id="KW-0059">Arsenical resistance</keyword>
<dbReference type="GO" id="GO:0008794">
    <property type="term" value="F:arsenate reductase (glutaredoxin) activity"/>
    <property type="evidence" value="ECO:0007669"/>
    <property type="project" value="UniProtKB-EC"/>
</dbReference>
<dbReference type="Pfam" id="PF03960">
    <property type="entry name" value="ArsC"/>
    <property type="match status" value="1"/>
</dbReference>
<evidence type="ECO:0000313" key="6">
    <source>
        <dbReference type="EMBL" id="SMR02241.1"/>
    </source>
</evidence>
<gene>
    <name evidence="6" type="primary">arsC</name>
    <name evidence="6" type="ORF">PD5205_00922</name>
    <name evidence="5" type="ORF">PD885_03091</name>
</gene>
<keyword evidence="7" id="KW-1185">Reference proteome</keyword>
<evidence type="ECO:0000313" key="7">
    <source>
        <dbReference type="Proteomes" id="UP000195877"/>
    </source>
</evidence>
<reference evidence="6 8" key="2">
    <citation type="submission" date="2017-05" db="EMBL/GenBank/DDBJ databases">
        <authorList>
            <person name="Song R."/>
            <person name="Chenine A.L."/>
            <person name="Ruprecht R.M."/>
        </authorList>
    </citation>
    <scope>NUCLEOTIDE SEQUENCE [LARGE SCALE GENOMIC DNA]</scope>
    <source>
        <strain evidence="6">PD5205</strain>
    </source>
</reference>
<dbReference type="Gene3D" id="3.40.30.10">
    <property type="entry name" value="Glutaredoxin"/>
    <property type="match status" value="1"/>
</dbReference>
<evidence type="ECO:0000256" key="1">
    <source>
        <dbReference type="ARBA" id="ARBA00007198"/>
    </source>
</evidence>
<evidence type="ECO:0000256" key="3">
    <source>
        <dbReference type="ARBA" id="ARBA00023002"/>
    </source>
</evidence>
<reference evidence="5 7" key="1">
    <citation type="submission" date="2017-05" db="EMBL/GenBank/DDBJ databases">
        <authorList>
            <person name="Blom J."/>
        </authorList>
    </citation>
    <scope>NUCLEOTIDE SEQUENCE [LARGE SCALE GENOMIC DNA]</scope>
    <source>
        <strain evidence="5">PD885</strain>
    </source>
</reference>
<dbReference type="GO" id="GO:0046685">
    <property type="term" value="P:response to arsenic-containing substance"/>
    <property type="evidence" value="ECO:0007669"/>
    <property type="project" value="UniProtKB-KW"/>
</dbReference>
<dbReference type="EC" id="1.20.4.1" evidence="5"/>
<dbReference type="SUPFAM" id="SSF52833">
    <property type="entry name" value="Thioredoxin-like"/>
    <property type="match status" value="1"/>
</dbReference>
<dbReference type="PANTHER" id="PTHR30041:SF5">
    <property type="entry name" value="ARSENATE REDUCTASE-RELATED"/>
    <property type="match status" value="1"/>
</dbReference>
<dbReference type="InterPro" id="IPR006660">
    <property type="entry name" value="Arsenate_reductase-like"/>
</dbReference>
<name>A0A1Y6HFZ8_9XANT</name>
<evidence type="ECO:0000313" key="5">
    <source>
        <dbReference type="EMBL" id="SMR00313.1"/>
    </source>
</evidence>
<evidence type="ECO:0000313" key="8">
    <source>
        <dbReference type="Proteomes" id="UP000195953"/>
    </source>
</evidence>
<proteinExistence type="inferred from homology"/>
<dbReference type="Proteomes" id="UP000195877">
    <property type="component" value="Chromosome 1"/>
</dbReference>
<dbReference type="PANTHER" id="PTHR30041">
    <property type="entry name" value="ARSENATE REDUCTASE"/>
    <property type="match status" value="1"/>
</dbReference>
<sequence length="120" mass="13346">MHAVIYHNPACGTSRNTLALIRHVGIEPHIIDYLQHPPTRQTLQALIAAACISVRDAIRQKGTPYVELGLDDPALDDASLLSAWSTRAGRHRAACRRLRFPPGRSAVFWLIAPTQPCYLR</sequence>
<protein>
    <submittedName>
        <fullName evidence="6">Arsenate reductase</fullName>
        <ecNumber evidence="5">1.20.4.1</ecNumber>
    </submittedName>
</protein>
<accession>A0A1Y6HFZ8</accession>
<dbReference type="Proteomes" id="UP000195953">
    <property type="component" value="Chromosome 1"/>
</dbReference>